<dbReference type="CDD" id="cd19920">
    <property type="entry name" value="REC_PA4781-like"/>
    <property type="match status" value="1"/>
</dbReference>
<dbReference type="InterPro" id="IPR003661">
    <property type="entry name" value="HisK_dim/P_dom"/>
</dbReference>
<dbReference type="SUPFAM" id="SSF55874">
    <property type="entry name" value="ATPase domain of HSP90 chaperone/DNA topoisomerase II/histidine kinase"/>
    <property type="match status" value="1"/>
</dbReference>
<dbReference type="SMART" id="SM00448">
    <property type="entry name" value="REC"/>
    <property type="match status" value="1"/>
</dbReference>
<evidence type="ECO:0000256" key="6">
    <source>
        <dbReference type="PROSITE-ProRule" id="PRU00169"/>
    </source>
</evidence>
<dbReference type="InterPro" id="IPR003594">
    <property type="entry name" value="HATPase_dom"/>
</dbReference>
<comment type="caution">
    <text evidence="9">The sequence shown here is derived from an EMBL/GenBank/DDBJ whole genome shotgun (WGS) entry which is preliminary data.</text>
</comment>
<evidence type="ECO:0000313" key="10">
    <source>
        <dbReference type="Proteomes" id="UP000738376"/>
    </source>
</evidence>
<keyword evidence="4 9" id="KW-0808">Transferase</keyword>
<evidence type="ECO:0000256" key="1">
    <source>
        <dbReference type="ARBA" id="ARBA00000085"/>
    </source>
</evidence>
<gene>
    <name evidence="9" type="ORF">HC246_18560</name>
</gene>
<evidence type="ECO:0000259" key="7">
    <source>
        <dbReference type="PROSITE" id="PS50109"/>
    </source>
</evidence>
<dbReference type="Proteomes" id="UP000738376">
    <property type="component" value="Unassembled WGS sequence"/>
</dbReference>
<dbReference type="CDD" id="cd00075">
    <property type="entry name" value="HATPase"/>
    <property type="match status" value="1"/>
</dbReference>
<feature type="modified residue" description="4-aspartylphosphate" evidence="6">
    <location>
        <position position="77"/>
    </location>
</feature>
<dbReference type="InterPro" id="IPR001789">
    <property type="entry name" value="Sig_transdc_resp-reg_receiver"/>
</dbReference>
<dbReference type="Gene3D" id="1.10.287.130">
    <property type="match status" value="1"/>
</dbReference>
<dbReference type="Gene3D" id="3.40.50.2300">
    <property type="match status" value="1"/>
</dbReference>
<dbReference type="CDD" id="cd00082">
    <property type="entry name" value="HisKA"/>
    <property type="match status" value="1"/>
</dbReference>
<dbReference type="SUPFAM" id="SSF52172">
    <property type="entry name" value="CheY-like"/>
    <property type="match status" value="1"/>
</dbReference>
<sequence>MSDRLSRVTNKNTDKTAEFSNCHALEGCVLVVDDNPTNLSVLVNLLRDVGLRVLVATDGESAIEQIKYVKPDLILLDVMMPGIDGFETCQRLKANTETEKIPIIFMTALSETVDKVRGLSLGAVDYITKPFEHEEVLVRIRTHLMIAKQRQTIELQNIELQTEIAERKRAEEALTIFLHAVSHDLRNPVTGLIMVLEHLMQTGNTYENHILLPKTTLERMRQSGDRQLALINSLLESHVNDVHGIITHPEPVMIDTVIQASLNDLQGILEKEDTEIVLQIPSDLPLAMIDAAHICRVFQNLIANAIKHNPPNLKLTISAQINDENMMLCEVADNGVGMNNEQSEHLFELYAQGKNQHQLNRRSLSLGLGLYICRQIVQAHGGVIWVIGEPNVGSRFWFTLPIT</sequence>
<dbReference type="Gene3D" id="6.10.250.690">
    <property type="match status" value="1"/>
</dbReference>
<name>A0ABX1M1I2_9CYAN</name>
<protein>
    <recommendedName>
        <fullName evidence="2">histidine kinase</fullName>
        <ecNumber evidence="2">2.7.13.3</ecNumber>
    </recommendedName>
</protein>
<dbReference type="Pfam" id="PF00072">
    <property type="entry name" value="Response_reg"/>
    <property type="match status" value="1"/>
</dbReference>
<dbReference type="InterPro" id="IPR011006">
    <property type="entry name" value="CheY-like_superfamily"/>
</dbReference>
<dbReference type="EC" id="2.7.13.3" evidence="2"/>
<dbReference type="RefSeq" id="WP_169364934.1">
    <property type="nucleotide sequence ID" value="NZ_JAAVJL010000002.1"/>
</dbReference>
<keyword evidence="5" id="KW-0902">Two-component regulatory system</keyword>
<feature type="domain" description="Response regulatory" evidence="8">
    <location>
        <begin position="28"/>
        <end position="144"/>
    </location>
</feature>
<dbReference type="PANTHER" id="PTHR43547:SF2">
    <property type="entry name" value="HYBRID SIGNAL TRANSDUCTION HISTIDINE KINASE C"/>
    <property type="match status" value="1"/>
</dbReference>
<dbReference type="EMBL" id="JAAVJL010000002">
    <property type="protein sequence ID" value="NMF59967.1"/>
    <property type="molecule type" value="Genomic_DNA"/>
</dbReference>
<keyword evidence="3 6" id="KW-0597">Phosphoprotein</keyword>
<dbReference type="SMART" id="SM00387">
    <property type="entry name" value="HATPase_c"/>
    <property type="match status" value="1"/>
</dbReference>
<evidence type="ECO:0000259" key="8">
    <source>
        <dbReference type="PROSITE" id="PS50110"/>
    </source>
</evidence>
<dbReference type="Gene3D" id="3.30.565.10">
    <property type="entry name" value="Histidine kinase-like ATPase, C-terminal domain"/>
    <property type="match status" value="1"/>
</dbReference>
<dbReference type="SMART" id="SM00388">
    <property type="entry name" value="HisKA"/>
    <property type="match status" value="1"/>
</dbReference>
<proteinExistence type="predicted"/>
<dbReference type="GO" id="GO:0016301">
    <property type="term" value="F:kinase activity"/>
    <property type="evidence" value="ECO:0007669"/>
    <property type="project" value="UniProtKB-KW"/>
</dbReference>
<dbReference type="PANTHER" id="PTHR43547">
    <property type="entry name" value="TWO-COMPONENT HISTIDINE KINASE"/>
    <property type="match status" value="1"/>
</dbReference>
<feature type="domain" description="Histidine kinase" evidence="7">
    <location>
        <begin position="180"/>
        <end position="403"/>
    </location>
</feature>
<evidence type="ECO:0000256" key="2">
    <source>
        <dbReference type="ARBA" id="ARBA00012438"/>
    </source>
</evidence>
<evidence type="ECO:0000256" key="4">
    <source>
        <dbReference type="ARBA" id="ARBA00022777"/>
    </source>
</evidence>
<keyword evidence="10" id="KW-1185">Reference proteome</keyword>
<reference evidence="9 10" key="1">
    <citation type="submission" date="2020-03" db="EMBL/GenBank/DDBJ databases">
        <title>Draft Genome Sequence of 2-Methylisoborneol Producing Pseudanabaena yagii Strain GIHE-NHR1 Isolated from North Han River in South Korea.</title>
        <authorList>
            <person name="Jeong J."/>
        </authorList>
    </citation>
    <scope>NUCLEOTIDE SEQUENCE [LARGE SCALE GENOMIC DNA]</scope>
    <source>
        <strain evidence="9 10">GIHE-NHR1</strain>
    </source>
</reference>
<evidence type="ECO:0000313" key="9">
    <source>
        <dbReference type="EMBL" id="NMF59967.1"/>
    </source>
</evidence>
<dbReference type="InterPro" id="IPR004358">
    <property type="entry name" value="Sig_transdc_His_kin-like_C"/>
</dbReference>
<dbReference type="Pfam" id="PF02518">
    <property type="entry name" value="HATPase_c"/>
    <property type="match status" value="1"/>
</dbReference>
<dbReference type="PRINTS" id="PR00344">
    <property type="entry name" value="BCTRLSENSOR"/>
</dbReference>
<dbReference type="InterPro" id="IPR005467">
    <property type="entry name" value="His_kinase_dom"/>
</dbReference>
<evidence type="ECO:0000256" key="5">
    <source>
        <dbReference type="ARBA" id="ARBA00023012"/>
    </source>
</evidence>
<accession>A0ABX1M1I2</accession>
<evidence type="ECO:0000256" key="3">
    <source>
        <dbReference type="ARBA" id="ARBA00022553"/>
    </source>
</evidence>
<dbReference type="PROSITE" id="PS50109">
    <property type="entry name" value="HIS_KIN"/>
    <property type="match status" value="1"/>
</dbReference>
<dbReference type="Pfam" id="PF00512">
    <property type="entry name" value="HisKA"/>
    <property type="match status" value="1"/>
</dbReference>
<comment type="catalytic activity">
    <reaction evidence="1">
        <text>ATP + protein L-histidine = ADP + protein N-phospho-L-histidine.</text>
        <dbReference type="EC" id="2.7.13.3"/>
    </reaction>
</comment>
<organism evidence="9 10">
    <name type="scientific">Pseudanabaena yagii GIHE-NHR1</name>
    <dbReference type="NCBI Taxonomy" id="2722753"/>
    <lineage>
        <taxon>Bacteria</taxon>
        <taxon>Bacillati</taxon>
        <taxon>Cyanobacteriota</taxon>
        <taxon>Cyanophyceae</taxon>
        <taxon>Pseudanabaenales</taxon>
        <taxon>Pseudanabaenaceae</taxon>
        <taxon>Pseudanabaena</taxon>
        <taxon>Pseudanabaena yagii</taxon>
    </lineage>
</organism>
<dbReference type="InterPro" id="IPR036890">
    <property type="entry name" value="HATPase_C_sf"/>
</dbReference>
<keyword evidence="4 9" id="KW-0418">Kinase</keyword>
<dbReference type="PROSITE" id="PS50110">
    <property type="entry name" value="RESPONSE_REGULATORY"/>
    <property type="match status" value="1"/>
</dbReference>